<reference evidence="2 3" key="1">
    <citation type="journal article" date="2019" name="Nat. Ecol. Evol.">
        <title>Megaphylogeny resolves global patterns of mushroom evolution.</title>
        <authorList>
            <person name="Varga T."/>
            <person name="Krizsan K."/>
            <person name="Foldi C."/>
            <person name="Dima B."/>
            <person name="Sanchez-Garcia M."/>
            <person name="Sanchez-Ramirez S."/>
            <person name="Szollosi G.J."/>
            <person name="Szarkandi J.G."/>
            <person name="Papp V."/>
            <person name="Albert L."/>
            <person name="Andreopoulos W."/>
            <person name="Angelini C."/>
            <person name="Antonin V."/>
            <person name="Barry K.W."/>
            <person name="Bougher N.L."/>
            <person name="Buchanan P."/>
            <person name="Buyck B."/>
            <person name="Bense V."/>
            <person name="Catcheside P."/>
            <person name="Chovatia M."/>
            <person name="Cooper J."/>
            <person name="Damon W."/>
            <person name="Desjardin D."/>
            <person name="Finy P."/>
            <person name="Geml J."/>
            <person name="Haridas S."/>
            <person name="Hughes K."/>
            <person name="Justo A."/>
            <person name="Karasinski D."/>
            <person name="Kautmanova I."/>
            <person name="Kiss B."/>
            <person name="Kocsube S."/>
            <person name="Kotiranta H."/>
            <person name="LaButti K.M."/>
            <person name="Lechner B.E."/>
            <person name="Liimatainen K."/>
            <person name="Lipzen A."/>
            <person name="Lukacs Z."/>
            <person name="Mihaltcheva S."/>
            <person name="Morgado L.N."/>
            <person name="Niskanen T."/>
            <person name="Noordeloos M.E."/>
            <person name="Ohm R.A."/>
            <person name="Ortiz-Santana B."/>
            <person name="Ovrebo C."/>
            <person name="Racz N."/>
            <person name="Riley R."/>
            <person name="Savchenko A."/>
            <person name="Shiryaev A."/>
            <person name="Soop K."/>
            <person name="Spirin V."/>
            <person name="Szebenyi C."/>
            <person name="Tomsovsky M."/>
            <person name="Tulloss R.E."/>
            <person name="Uehling J."/>
            <person name="Grigoriev I.V."/>
            <person name="Vagvolgyi C."/>
            <person name="Papp T."/>
            <person name="Martin F.M."/>
            <person name="Miettinen O."/>
            <person name="Hibbett D.S."/>
            <person name="Nagy L.G."/>
        </authorList>
    </citation>
    <scope>NUCLEOTIDE SEQUENCE [LARGE SCALE GENOMIC DNA]</scope>
    <source>
        <strain evidence="2 3">FP101781</strain>
    </source>
</reference>
<feature type="region of interest" description="Disordered" evidence="1">
    <location>
        <begin position="379"/>
        <end position="411"/>
    </location>
</feature>
<feature type="region of interest" description="Disordered" evidence="1">
    <location>
        <begin position="427"/>
        <end position="451"/>
    </location>
</feature>
<dbReference type="OrthoDB" id="3056791at2759"/>
<evidence type="ECO:0000313" key="3">
    <source>
        <dbReference type="Proteomes" id="UP000298030"/>
    </source>
</evidence>
<name>A0A4Y7SS28_COPMI</name>
<dbReference type="Proteomes" id="UP000298030">
    <property type="component" value="Unassembled WGS sequence"/>
</dbReference>
<protein>
    <submittedName>
        <fullName evidence="2">Uncharacterized protein</fullName>
    </submittedName>
</protein>
<evidence type="ECO:0000313" key="2">
    <source>
        <dbReference type="EMBL" id="TEB24059.1"/>
    </source>
</evidence>
<evidence type="ECO:0000256" key="1">
    <source>
        <dbReference type="SAM" id="MobiDB-lite"/>
    </source>
</evidence>
<feature type="compositionally biased region" description="Polar residues" evidence="1">
    <location>
        <begin position="427"/>
        <end position="436"/>
    </location>
</feature>
<gene>
    <name evidence="2" type="ORF">FA13DRAFT_1797596</name>
</gene>
<sequence length="1029" mass="114591">MDGQRTFASYLDLTILAEYPWFCQVPALRKLDLTSGSHYIPFLQAVNERIIASENRAVSNAPPGAPITLVESFGLSNALIPGHGLLQSLVAHKATSVPHFTAKISNLASLLLHYRLYDIVTALSSPDLICIPSGQPYKYSFPDPGKIHYKMMSNWSQVIQQGLKAIHQTSYFENTPHQNGTHGGQFPLSQAGVTHYLFSSLSARMQEVDGQSILSNFESAALYMTILYQTKDRSADIPNTVNELCLFLTDLFVSKDEDLDSFLRKIKKPQTFKLPLYIALAVSPICLFLPVQLMKKEVARLNLLLMWQGLGGVRPQSLLHVEIKIYKALVDVALGICVPPERFRQMFNELGSMSYDSVPFTEVEWLAPREESPFKLRVGQVNPQSPHPSTYQHPFDPATTTASQGQGHSNVSFEPIRVDDSILDVNPSTASQQGIKRSSHEALPQRPKRSRKGLAVVHDAVDLTAEREVIAVRTVESTVQPAERYELKICLSGPEPEPSCCSYATFYSISEKDRFQMIWNLGQQFLRNPTPGRRCVQFVKNDDLRAWSNSLGQATLRGKINVVVYDLPPVLQGGGSQLDKDALRVIAPSFQRIVRAYVSPPEDFSLPMHDRETHVMLESFLKAVLPPTMKVIRSAQFPISVAVDVPGIFASHVMAWDATFNQPWCRRHEMPLNTLRFGSGATASAYKDFRVASQGFGVYLQALVGVLWLLLVDRGDEESIIPLEHTPQGHGGNVHYEPVRLHAGTGIILRPGTAFFLFAVDHSVFSGSYWYASSTLTATAISIIREFVGSNPGPPSSSIDMGSARLTLRRLVHFYHMVYTTGLYFSRRTSDECAHTPDLSTPEGLENLLSLCNLMELGNILAGDDYTHDGAISESERQDIIEARRLCRRMVDWVRRHFIIIDQLTKQEQSLYGEVWMPYLARFIRVILESKATEARSRLPRSNEAQATISILNASFSGPGSEVLQGHIAALDSGLANSNSLDLLFPGFRSISIQQRDKPLPDDQDDSINGETVLDANYYRILAGLRAVS</sequence>
<organism evidence="2 3">
    <name type="scientific">Coprinellus micaceus</name>
    <name type="common">Glistening ink-cap mushroom</name>
    <name type="synonym">Coprinus micaceus</name>
    <dbReference type="NCBI Taxonomy" id="71717"/>
    <lineage>
        <taxon>Eukaryota</taxon>
        <taxon>Fungi</taxon>
        <taxon>Dikarya</taxon>
        <taxon>Basidiomycota</taxon>
        <taxon>Agaricomycotina</taxon>
        <taxon>Agaricomycetes</taxon>
        <taxon>Agaricomycetidae</taxon>
        <taxon>Agaricales</taxon>
        <taxon>Agaricineae</taxon>
        <taxon>Psathyrellaceae</taxon>
        <taxon>Coprinellus</taxon>
    </lineage>
</organism>
<dbReference type="STRING" id="71717.A0A4Y7SS28"/>
<dbReference type="AlphaFoldDB" id="A0A4Y7SS28"/>
<feature type="compositionally biased region" description="Polar residues" evidence="1">
    <location>
        <begin position="381"/>
        <end position="411"/>
    </location>
</feature>
<comment type="caution">
    <text evidence="2">The sequence shown here is derived from an EMBL/GenBank/DDBJ whole genome shotgun (WGS) entry which is preliminary data.</text>
</comment>
<accession>A0A4Y7SS28</accession>
<dbReference type="EMBL" id="QPFP01000071">
    <property type="protein sequence ID" value="TEB24059.1"/>
    <property type="molecule type" value="Genomic_DNA"/>
</dbReference>
<proteinExistence type="predicted"/>
<keyword evidence="3" id="KW-1185">Reference proteome</keyword>